<evidence type="ECO:0000313" key="3">
    <source>
        <dbReference type="Proteomes" id="UP000501128"/>
    </source>
</evidence>
<dbReference type="RefSeq" id="WP_169553212.1">
    <property type="nucleotide sequence ID" value="NZ_CP051677.1"/>
</dbReference>
<sequence length="98" mass="10628">MTQPSAGRVAADEFVRTTTAYPNPFSGNTTIQYSLPSEEHVKVEVLNVLGYSLKTLVDESKPAGRHEVQFDGSQLTPGSYLVNVKTATGMATQRLVVK</sequence>
<keyword evidence="3" id="KW-1185">Reference proteome</keyword>
<reference evidence="2 3" key="1">
    <citation type="submission" date="2020-04" db="EMBL/GenBank/DDBJ databases">
        <title>Genome sequencing of novel species.</title>
        <authorList>
            <person name="Heo J."/>
            <person name="Kim S.-J."/>
            <person name="Kim J.-S."/>
            <person name="Hong S.-B."/>
            <person name="Kwon S.-W."/>
        </authorList>
    </citation>
    <scope>NUCLEOTIDE SEQUENCE [LARGE SCALE GENOMIC DNA]</scope>
    <source>
        <strain evidence="2 3">CJU-R4</strain>
    </source>
</reference>
<dbReference type="Gene3D" id="2.60.40.4070">
    <property type="match status" value="1"/>
</dbReference>
<dbReference type="EMBL" id="CP051677">
    <property type="protein sequence ID" value="QJD81193.1"/>
    <property type="molecule type" value="Genomic_DNA"/>
</dbReference>
<dbReference type="AlphaFoldDB" id="A0A7L5DV12"/>
<accession>A0A7L5DV12</accession>
<feature type="domain" description="Secretion system C-terminal sorting" evidence="1">
    <location>
        <begin position="21"/>
        <end position="97"/>
    </location>
</feature>
<dbReference type="InterPro" id="IPR026444">
    <property type="entry name" value="Secre_tail"/>
</dbReference>
<evidence type="ECO:0000313" key="2">
    <source>
        <dbReference type="EMBL" id="QJD81193.1"/>
    </source>
</evidence>
<dbReference type="Pfam" id="PF18962">
    <property type="entry name" value="Por_Secre_tail"/>
    <property type="match status" value="1"/>
</dbReference>
<gene>
    <name evidence="2" type="ORF">HH216_00615</name>
</gene>
<name>A0A7L5DV12_9BACT</name>
<dbReference type="Proteomes" id="UP000501128">
    <property type="component" value="Chromosome"/>
</dbReference>
<organism evidence="2 3">
    <name type="scientific">Spirosoma rhododendri</name>
    <dbReference type="NCBI Taxonomy" id="2728024"/>
    <lineage>
        <taxon>Bacteria</taxon>
        <taxon>Pseudomonadati</taxon>
        <taxon>Bacteroidota</taxon>
        <taxon>Cytophagia</taxon>
        <taxon>Cytophagales</taxon>
        <taxon>Cytophagaceae</taxon>
        <taxon>Spirosoma</taxon>
    </lineage>
</organism>
<dbReference type="NCBIfam" id="TIGR04183">
    <property type="entry name" value="Por_Secre_tail"/>
    <property type="match status" value="1"/>
</dbReference>
<proteinExistence type="predicted"/>
<protein>
    <submittedName>
        <fullName evidence="2">T9SS type A sorting domain-containing protein</fullName>
    </submittedName>
</protein>
<dbReference type="KEGG" id="srho:HH216_00615"/>
<evidence type="ECO:0000259" key="1">
    <source>
        <dbReference type="Pfam" id="PF18962"/>
    </source>
</evidence>